<evidence type="ECO:0000313" key="3">
    <source>
        <dbReference type="Proteomes" id="UP000800235"/>
    </source>
</evidence>
<sequence>MAPSTPDNKPKRREYNTIERSRFFDAFNNAPPGTTAGEICHMPQINMPPSTGRTLLKMREKIGSPARRRTRKRSSRLGRKSEVTAAVLSYITDQNHPIHEKPYQEQVQELGLSVRPSTLQHHANKDGAQRFKKAYITEISNANVYKRVAYGHEHVDKTLIHWWQCIWFTDEAHFQSAKLQNRAEYELAYPGQRNRLTSLKATLTSGLNITVYCTAGISYYHKGALIFYKDPKEPAQKVYKPTRPRKSKV</sequence>
<evidence type="ECO:0000256" key="1">
    <source>
        <dbReference type="SAM" id="MobiDB-lite"/>
    </source>
</evidence>
<feature type="region of interest" description="Disordered" evidence="1">
    <location>
        <begin position="60"/>
        <end position="79"/>
    </location>
</feature>
<protein>
    <recommendedName>
        <fullName evidence="4">Transposase</fullName>
    </recommendedName>
</protein>
<dbReference type="OrthoDB" id="5410741at2759"/>
<name>A0A9P4NFZ1_9PEZI</name>
<dbReference type="EMBL" id="MU007112">
    <property type="protein sequence ID" value="KAF2420199.1"/>
    <property type="molecule type" value="Genomic_DNA"/>
</dbReference>
<dbReference type="GO" id="GO:0003676">
    <property type="term" value="F:nucleic acid binding"/>
    <property type="evidence" value="ECO:0007669"/>
    <property type="project" value="InterPro"/>
</dbReference>
<dbReference type="Gene3D" id="3.30.420.10">
    <property type="entry name" value="Ribonuclease H-like superfamily/Ribonuclease H"/>
    <property type="match status" value="1"/>
</dbReference>
<keyword evidence="3" id="KW-1185">Reference proteome</keyword>
<dbReference type="AlphaFoldDB" id="A0A9P4NFZ1"/>
<gene>
    <name evidence="2" type="ORF">EJ08DRAFT_683420</name>
</gene>
<feature type="compositionally biased region" description="Basic residues" evidence="1">
    <location>
        <begin position="66"/>
        <end position="78"/>
    </location>
</feature>
<proteinExistence type="predicted"/>
<accession>A0A9P4NFZ1</accession>
<dbReference type="InterPro" id="IPR036397">
    <property type="entry name" value="RNaseH_sf"/>
</dbReference>
<organism evidence="2 3">
    <name type="scientific">Tothia fuscella</name>
    <dbReference type="NCBI Taxonomy" id="1048955"/>
    <lineage>
        <taxon>Eukaryota</taxon>
        <taxon>Fungi</taxon>
        <taxon>Dikarya</taxon>
        <taxon>Ascomycota</taxon>
        <taxon>Pezizomycotina</taxon>
        <taxon>Dothideomycetes</taxon>
        <taxon>Pleosporomycetidae</taxon>
        <taxon>Venturiales</taxon>
        <taxon>Cylindrosympodiaceae</taxon>
        <taxon>Tothia</taxon>
    </lineage>
</organism>
<evidence type="ECO:0008006" key="4">
    <source>
        <dbReference type="Google" id="ProtNLM"/>
    </source>
</evidence>
<reference evidence="2" key="1">
    <citation type="journal article" date="2020" name="Stud. Mycol.">
        <title>101 Dothideomycetes genomes: a test case for predicting lifestyles and emergence of pathogens.</title>
        <authorList>
            <person name="Haridas S."/>
            <person name="Albert R."/>
            <person name="Binder M."/>
            <person name="Bloem J."/>
            <person name="Labutti K."/>
            <person name="Salamov A."/>
            <person name="Andreopoulos B."/>
            <person name="Baker S."/>
            <person name="Barry K."/>
            <person name="Bills G."/>
            <person name="Bluhm B."/>
            <person name="Cannon C."/>
            <person name="Castanera R."/>
            <person name="Culley D."/>
            <person name="Daum C."/>
            <person name="Ezra D."/>
            <person name="Gonzalez J."/>
            <person name="Henrissat B."/>
            <person name="Kuo A."/>
            <person name="Liang C."/>
            <person name="Lipzen A."/>
            <person name="Lutzoni F."/>
            <person name="Magnuson J."/>
            <person name="Mondo S."/>
            <person name="Nolan M."/>
            <person name="Ohm R."/>
            <person name="Pangilinan J."/>
            <person name="Park H.-J."/>
            <person name="Ramirez L."/>
            <person name="Alfaro M."/>
            <person name="Sun H."/>
            <person name="Tritt A."/>
            <person name="Yoshinaga Y."/>
            <person name="Zwiers L.-H."/>
            <person name="Turgeon B."/>
            <person name="Goodwin S."/>
            <person name="Spatafora J."/>
            <person name="Crous P."/>
            <person name="Grigoriev I."/>
        </authorList>
    </citation>
    <scope>NUCLEOTIDE SEQUENCE</scope>
    <source>
        <strain evidence="2">CBS 130266</strain>
    </source>
</reference>
<dbReference type="Proteomes" id="UP000800235">
    <property type="component" value="Unassembled WGS sequence"/>
</dbReference>
<comment type="caution">
    <text evidence="2">The sequence shown here is derived from an EMBL/GenBank/DDBJ whole genome shotgun (WGS) entry which is preliminary data.</text>
</comment>
<evidence type="ECO:0000313" key="2">
    <source>
        <dbReference type="EMBL" id="KAF2420199.1"/>
    </source>
</evidence>